<evidence type="ECO:0000313" key="2">
    <source>
        <dbReference type="Proteomes" id="UP000230407"/>
    </source>
</evidence>
<dbReference type="Proteomes" id="UP000230407">
    <property type="component" value="Unassembled WGS sequence"/>
</dbReference>
<name>A0A2M8MCL2_9ACTN</name>
<accession>A0A2M8MCL2</accession>
<reference evidence="1 2" key="1">
    <citation type="submission" date="2017-11" db="EMBL/GenBank/DDBJ databases">
        <title>Streptomyces carmine sp. nov., a novel actinomycete isolated from Sophora alopecuroides in Xinjiang, China.</title>
        <authorList>
            <person name="Wang Y."/>
            <person name="Luo X."/>
            <person name="Wan C."/>
            <person name="Zhang L."/>
        </authorList>
    </citation>
    <scope>NUCLEOTIDE SEQUENCE [LARGE SCALE GENOMIC DNA]</scope>
    <source>
        <strain evidence="1 2">TRM SA0054</strain>
    </source>
</reference>
<sequence length="95" mass="10567">MPYVADLSEEDGEREEAERLYCIAIDAGEVPEPGQLRKVAKLYGEVPEEHLLRYGLEADGTPALAVARTTQRTSPEGSRPCGLLQWLLCRSLRQP</sequence>
<keyword evidence="2" id="KW-1185">Reference proteome</keyword>
<protein>
    <submittedName>
        <fullName evidence="1">Uncharacterized protein</fullName>
    </submittedName>
</protein>
<gene>
    <name evidence="1" type="ORF">CUT44_00710</name>
</gene>
<proteinExistence type="predicted"/>
<evidence type="ECO:0000313" key="1">
    <source>
        <dbReference type="EMBL" id="PJF01965.1"/>
    </source>
</evidence>
<dbReference type="AlphaFoldDB" id="A0A2M8MCL2"/>
<dbReference type="EMBL" id="PGGW01000007">
    <property type="protein sequence ID" value="PJF01965.1"/>
    <property type="molecule type" value="Genomic_DNA"/>
</dbReference>
<organism evidence="1 2">
    <name type="scientific">Streptomyces carminius</name>
    <dbReference type="NCBI Taxonomy" id="2665496"/>
    <lineage>
        <taxon>Bacteria</taxon>
        <taxon>Bacillati</taxon>
        <taxon>Actinomycetota</taxon>
        <taxon>Actinomycetes</taxon>
        <taxon>Kitasatosporales</taxon>
        <taxon>Streptomycetaceae</taxon>
        <taxon>Streptomyces</taxon>
    </lineage>
</organism>
<comment type="caution">
    <text evidence="1">The sequence shown here is derived from an EMBL/GenBank/DDBJ whole genome shotgun (WGS) entry which is preliminary data.</text>
</comment>